<name>A0A0A0BHX5_9GAMM</name>
<dbReference type="GO" id="GO:0008234">
    <property type="term" value="F:cysteine-type peptidase activity"/>
    <property type="evidence" value="ECO:0007669"/>
    <property type="project" value="UniProtKB-KW"/>
</dbReference>
<dbReference type="PANTHER" id="PTHR47360:SF1">
    <property type="entry name" value="ENDOPEPTIDASE NLPC-RELATED"/>
    <property type="match status" value="1"/>
</dbReference>
<dbReference type="PANTHER" id="PTHR47360">
    <property type="entry name" value="MUREIN DD-ENDOPEPTIDASE MEPS/MUREIN LD-CARBOXYPEPTIDASE"/>
    <property type="match status" value="1"/>
</dbReference>
<dbReference type="InterPro" id="IPR038765">
    <property type="entry name" value="Papain-like_cys_pep_sf"/>
</dbReference>
<dbReference type="GO" id="GO:0006508">
    <property type="term" value="P:proteolysis"/>
    <property type="evidence" value="ECO:0007669"/>
    <property type="project" value="UniProtKB-KW"/>
</dbReference>
<dbReference type="InterPro" id="IPR000064">
    <property type="entry name" value="NLP_P60_dom"/>
</dbReference>
<comment type="similarity">
    <text evidence="1">Belongs to the peptidase C40 family.</text>
</comment>
<evidence type="ECO:0000256" key="5">
    <source>
        <dbReference type="ARBA" id="ARBA00022807"/>
    </source>
</evidence>
<gene>
    <name evidence="7" type="ORF">LP43_0852</name>
</gene>
<keyword evidence="2" id="KW-0645">Protease</keyword>
<reference evidence="7 8" key="1">
    <citation type="submission" date="2014-09" db="EMBL/GenBank/DDBJ databases">
        <authorList>
            <person name="Grob C."/>
            <person name="Taubert M."/>
            <person name="Howat A.M."/>
            <person name="Burns O.J."/>
            <person name="Dixon J.L."/>
            <person name="Chen Y."/>
            <person name="Murrell J.C."/>
        </authorList>
    </citation>
    <scope>NUCLEOTIDE SEQUENCE [LARGE SCALE GENOMIC DNA]</scope>
    <source>
        <strain evidence="7">L4</strain>
    </source>
</reference>
<dbReference type="Gene3D" id="3.90.1720.10">
    <property type="entry name" value="endopeptidase domain like (from Nostoc punctiforme)"/>
    <property type="match status" value="1"/>
</dbReference>
<dbReference type="MEROPS" id="C40.004"/>
<sequence length="158" mass="18014">MLSAIMFVAGCQTSPKISTSSEFETTQHHTLSTLSETQALEKLYQQHATWQGTPYRLGGNSRSGIDCSAFVQTTFGDVFNIKLPRTTNQQIRIGEKIGRSDLQAGDLVFFRNGRHVGIYLEDDRFLHASTRLGVTISRMDNVYWSRYYWRSIRIKTTP</sequence>
<evidence type="ECO:0000259" key="6">
    <source>
        <dbReference type="PROSITE" id="PS51935"/>
    </source>
</evidence>
<evidence type="ECO:0000256" key="3">
    <source>
        <dbReference type="ARBA" id="ARBA00022729"/>
    </source>
</evidence>
<dbReference type="EMBL" id="JRQD01000002">
    <property type="protein sequence ID" value="KGM07242.1"/>
    <property type="molecule type" value="Genomic_DNA"/>
</dbReference>
<keyword evidence="3" id="KW-0732">Signal</keyword>
<dbReference type="AlphaFoldDB" id="A0A0A0BHX5"/>
<dbReference type="PROSITE" id="PS51935">
    <property type="entry name" value="NLPC_P60"/>
    <property type="match status" value="1"/>
</dbReference>
<dbReference type="SUPFAM" id="SSF54001">
    <property type="entry name" value="Cysteine proteinases"/>
    <property type="match status" value="1"/>
</dbReference>
<dbReference type="STRING" id="392484.LP43_0852"/>
<proteinExistence type="inferred from homology"/>
<keyword evidence="5" id="KW-0788">Thiol protease</keyword>
<keyword evidence="4" id="KW-0378">Hydrolase</keyword>
<dbReference type="Pfam" id="PF00877">
    <property type="entry name" value="NLPC_P60"/>
    <property type="match status" value="1"/>
</dbReference>
<organism evidence="7 8">
    <name type="scientific">Methylophaga thiooxydans</name>
    <dbReference type="NCBI Taxonomy" id="392484"/>
    <lineage>
        <taxon>Bacteria</taxon>
        <taxon>Pseudomonadati</taxon>
        <taxon>Pseudomonadota</taxon>
        <taxon>Gammaproteobacteria</taxon>
        <taxon>Thiotrichales</taxon>
        <taxon>Piscirickettsiaceae</taxon>
        <taxon>Methylophaga</taxon>
    </lineage>
</organism>
<keyword evidence="7" id="KW-0449">Lipoprotein</keyword>
<evidence type="ECO:0000256" key="1">
    <source>
        <dbReference type="ARBA" id="ARBA00007074"/>
    </source>
</evidence>
<feature type="domain" description="NlpC/P60" evidence="6">
    <location>
        <begin position="37"/>
        <end position="155"/>
    </location>
</feature>
<evidence type="ECO:0000256" key="2">
    <source>
        <dbReference type="ARBA" id="ARBA00022670"/>
    </source>
</evidence>
<protein>
    <submittedName>
        <fullName evidence="7">Putative lipoprotein nlpC</fullName>
    </submittedName>
</protein>
<evidence type="ECO:0000313" key="7">
    <source>
        <dbReference type="EMBL" id="KGM07242.1"/>
    </source>
</evidence>
<dbReference type="Proteomes" id="UP000029999">
    <property type="component" value="Unassembled WGS sequence"/>
</dbReference>
<dbReference type="InterPro" id="IPR052062">
    <property type="entry name" value="Murein_DD/LD_carboxypeptidase"/>
</dbReference>
<evidence type="ECO:0000313" key="8">
    <source>
        <dbReference type="Proteomes" id="UP000029999"/>
    </source>
</evidence>
<accession>A0A0A0BHX5</accession>
<comment type="caution">
    <text evidence="7">The sequence shown here is derived from an EMBL/GenBank/DDBJ whole genome shotgun (WGS) entry which is preliminary data.</text>
</comment>
<evidence type="ECO:0000256" key="4">
    <source>
        <dbReference type="ARBA" id="ARBA00022801"/>
    </source>
</evidence>